<feature type="non-terminal residue" evidence="2">
    <location>
        <position position="1"/>
    </location>
</feature>
<proteinExistence type="predicted"/>
<comment type="caution">
    <text evidence="2">The sequence shown here is derived from an EMBL/GenBank/DDBJ whole genome shotgun (WGS) entry which is preliminary data.</text>
</comment>
<evidence type="ECO:0000313" key="2">
    <source>
        <dbReference type="EMBL" id="GAI37986.1"/>
    </source>
</evidence>
<feature type="region of interest" description="Disordered" evidence="1">
    <location>
        <begin position="97"/>
        <end position="155"/>
    </location>
</feature>
<dbReference type="EMBL" id="BARV01031469">
    <property type="protein sequence ID" value="GAI37986.1"/>
    <property type="molecule type" value="Genomic_DNA"/>
</dbReference>
<feature type="compositionally biased region" description="Basic and acidic residues" evidence="1">
    <location>
        <begin position="103"/>
        <end position="135"/>
    </location>
</feature>
<organism evidence="2">
    <name type="scientific">marine sediment metagenome</name>
    <dbReference type="NCBI Taxonomy" id="412755"/>
    <lineage>
        <taxon>unclassified sequences</taxon>
        <taxon>metagenomes</taxon>
        <taxon>ecological metagenomes</taxon>
    </lineage>
</organism>
<feature type="region of interest" description="Disordered" evidence="1">
    <location>
        <begin position="1"/>
        <end position="26"/>
    </location>
</feature>
<sequence length="234" mass="25734">GETPDPELLKLAGDGEEPAVEPSSEFPIESSIGLLAKGLTTLTSEMQTLKAGKYPYPDKEKDKEEEEEKKKGPTTADVLTAIEKLTTSVAKLASLQSAVAKASTEKQETEEEAAARKKKEEEEEAAKKEKEKETVKLSADGTPEEIKAAEETSESDIDELVKAQVDKRLEETLQRMGFLKSGASVIPIGSVQRPGLLSKGEERDEMLQDMEKLSQLSFRQINKYRSTVQGFSRN</sequence>
<accession>X1P6C0</accession>
<evidence type="ECO:0000256" key="1">
    <source>
        <dbReference type="SAM" id="MobiDB-lite"/>
    </source>
</evidence>
<name>X1P6C0_9ZZZZ</name>
<feature type="region of interest" description="Disordered" evidence="1">
    <location>
        <begin position="47"/>
        <end position="76"/>
    </location>
</feature>
<protein>
    <submittedName>
        <fullName evidence="2">Uncharacterized protein</fullName>
    </submittedName>
</protein>
<dbReference type="AlphaFoldDB" id="X1P6C0"/>
<gene>
    <name evidence="2" type="ORF">S06H3_49785</name>
</gene>
<reference evidence="2" key="1">
    <citation type="journal article" date="2014" name="Front. Microbiol.">
        <title>High frequency of phylogenetically diverse reductive dehalogenase-homologous genes in deep subseafloor sedimentary metagenomes.</title>
        <authorList>
            <person name="Kawai M."/>
            <person name="Futagami T."/>
            <person name="Toyoda A."/>
            <person name="Takaki Y."/>
            <person name="Nishi S."/>
            <person name="Hori S."/>
            <person name="Arai W."/>
            <person name="Tsubouchi T."/>
            <person name="Morono Y."/>
            <person name="Uchiyama I."/>
            <person name="Ito T."/>
            <person name="Fujiyama A."/>
            <person name="Inagaki F."/>
            <person name="Takami H."/>
        </authorList>
    </citation>
    <scope>NUCLEOTIDE SEQUENCE</scope>
    <source>
        <strain evidence="2">Expedition CK06-06</strain>
    </source>
</reference>